<dbReference type="EMBL" id="GBRH01182186">
    <property type="protein sequence ID" value="JAE15710.1"/>
    <property type="molecule type" value="Transcribed_RNA"/>
</dbReference>
<dbReference type="PANTHER" id="PTHR31248">
    <property type="entry name" value="DOMAIN PROTEIN, PUTATIVE (AFU_ORTHOLOGUE AFUA_5G04290)-RELATED"/>
    <property type="match status" value="1"/>
</dbReference>
<accession>A0A0A9FS64</accession>
<protein>
    <recommendedName>
        <fullName evidence="2">Glycine-rich protein A3</fullName>
    </recommendedName>
</protein>
<evidence type="ECO:0008006" key="2">
    <source>
        <dbReference type="Google" id="ProtNLM"/>
    </source>
</evidence>
<sequence length="155" mass="16919">MGGEKNNHVDKGYYPHAGYPPSYGAGAYASYPPIAYPYHYPPQGLGCPPPPRSYPYSSSMCLSHGYSGYPPSGYPHYGQSVHPQINSYPGHGYGNMGMMLTGGAVAAVASSTYGVPNGHHHHGHHLGHFGKFKHYPHHGHYGKYKHGKFGKHMRQ</sequence>
<dbReference type="AlphaFoldDB" id="A0A0A9FS64"/>
<evidence type="ECO:0000313" key="1">
    <source>
        <dbReference type="EMBL" id="JAE15710.1"/>
    </source>
</evidence>
<dbReference type="PANTHER" id="PTHR31248:SF2">
    <property type="entry name" value="DOMAIN PROTEIN, PUTATIVE (AFU_ORTHOLOGUE AFUA_5G04290)-RELATED"/>
    <property type="match status" value="1"/>
</dbReference>
<organism evidence="1">
    <name type="scientific">Arundo donax</name>
    <name type="common">Giant reed</name>
    <name type="synonym">Donax arundinaceus</name>
    <dbReference type="NCBI Taxonomy" id="35708"/>
    <lineage>
        <taxon>Eukaryota</taxon>
        <taxon>Viridiplantae</taxon>
        <taxon>Streptophyta</taxon>
        <taxon>Embryophyta</taxon>
        <taxon>Tracheophyta</taxon>
        <taxon>Spermatophyta</taxon>
        <taxon>Magnoliopsida</taxon>
        <taxon>Liliopsida</taxon>
        <taxon>Poales</taxon>
        <taxon>Poaceae</taxon>
        <taxon>PACMAD clade</taxon>
        <taxon>Arundinoideae</taxon>
        <taxon>Arundineae</taxon>
        <taxon>Arundo</taxon>
    </lineage>
</organism>
<reference evidence="1" key="2">
    <citation type="journal article" date="2015" name="Data Brief">
        <title>Shoot transcriptome of the giant reed, Arundo donax.</title>
        <authorList>
            <person name="Barrero R.A."/>
            <person name="Guerrero F.D."/>
            <person name="Moolhuijzen P."/>
            <person name="Goolsby J.A."/>
            <person name="Tidwell J."/>
            <person name="Bellgard S.E."/>
            <person name="Bellgard M.I."/>
        </authorList>
    </citation>
    <scope>NUCLEOTIDE SEQUENCE</scope>
    <source>
        <tissue evidence="1">Shoot tissue taken approximately 20 cm above the soil surface</tissue>
    </source>
</reference>
<reference evidence="1" key="1">
    <citation type="submission" date="2014-09" db="EMBL/GenBank/DDBJ databases">
        <authorList>
            <person name="Magalhaes I.L.F."/>
            <person name="Oliveira U."/>
            <person name="Santos F.R."/>
            <person name="Vidigal T.H.D.A."/>
            <person name="Brescovit A.D."/>
            <person name="Santos A.J."/>
        </authorList>
    </citation>
    <scope>NUCLEOTIDE SEQUENCE</scope>
    <source>
        <tissue evidence="1">Shoot tissue taken approximately 20 cm above the soil surface</tissue>
    </source>
</reference>
<proteinExistence type="predicted"/>
<name>A0A0A9FS64_ARUDO</name>